<dbReference type="PROSITE" id="PS50076">
    <property type="entry name" value="DNAJ_2"/>
    <property type="match status" value="1"/>
</dbReference>
<dbReference type="Proteomes" id="UP001617669">
    <property type="component" value="Unassembled WGS sequence"/>
</dbReference>
<dbReference type="NCBIfam" id="TIGR00714">
    <property type="entry name" value="hscB"/>
    <property type="match status" value="1"/>
</dbReference>
<dbReference type="InterPro" id="IPR004640">
    <property type="entry name" value="HscB"/>
</dbReference>
<keyword evidence="8" id="KW-1185">Reference proteome</keyword>
<keyword evidence="2 4" id="KW-0143">Chaperone</keyword>
<evidence type="ECO:0000259" key="6">
    <source>
        <dbReference type="PROSITE" id="PS50076"/>
    </source>
</evidence>
<dbReference type="Gene3D" id="1.10.287.110">
    <property type="entry name" value="DnaJ domain"/>
    <property type="match status" value="1"/>
</dbReference>
<gene>
    <name evidence="4 7" type="primary">hscB</name>
    <name evidence="7" type="ORF">ACIKP9_05715</name>
</gene>
<proteinExistence type="inferred from homology"/>
<dbReference type="SUPFAM" id="SSF47144">
    <property type="entry name" value="HSC20 (HSCB), C-terminal oligomerisation domain"/>
    <property type="match status" value="1"/>
</dbReference>
<dbReference type="SMART" id="SM00271">
    <property type="entry name" value="DnaJ"/>
    <property type="match status" value="1"/>
</dbReference>
<dbReference type="RefSeq" id="WP_400880417.1">
    <property type="nucleotide sequence ID" value="NZ_JBIWXY010000001.1"/>
</dbReference>
<dbReference type="InterPro" id="IPR036869">
    <property type="entry name" value="J_dom_sf"/>
</dbReference>
<dbReference type="PANTHER" id="PTHR14021">
    <property type="entry name" value="IRON-SULFUR CLUSTER CO-CHAPERONE PROTEIN HSCB"/>
    <property type="match status" value="1"/>
</dbReference>
<dbReference type="PANTHER" id="PTHR14021:SF15">
    <property type="entry name" value="IRON-SULFUR CLUSTER CO-CHAPERONE PROTEIN HSCB"/>
    <property type="match status" value="1"/>
</dbReference>
<evidence type="ECO:0000256" key="3">
    <source>
        <dbReference type="ARBA" id="ARBA00025596"/>
    </source>
</evidence>
<dbReference type="Gene3D" id="1.20.1280.20">
    <property type="entry name" value="HscB, C-terminal domain"/>
    <property type="match status" value="1"/>
</dbReference>
<dbReference type="InterPro" id="IPR001623">
    <property type="entry name" value="DnaJ_domain"/>
</dbReference>
<feature type="domain" description="J" evidence="6">
    <location>
        <begin position="7"/>
        <end position="79"/>
    </location>
</feature>
<comment type="function">
    <text evidence="3 4">Co-chaperone involved in the maturation of iron-sulfur cluster-containing proteins. Seems to help targeting proteins to be folded toward HscA.</text>
</comment>
<keyword evidence="5" id="KW-0175">Coiled coil</keyword>
<feature type="coiled-coil region" evidence="5">
    <location>
        <begin position="116"/>
        <end position="143"/>
    </location>
</feature>
<evidence type="ECO:0000313" key="7">
    <source>
        <dbReference type="EMBL" id="MFJ5445720.1"/>
    </source>
</evidence>
<dbReference type="HAMAP" id="MF_00682">
    <property type="entry name" value="HscB"/>
    <property type="match status" value="1"/>
</dbReference>
<dbReference type="NCBIfam" id="NF002935">
    <property type="entry name" value="PRK03578.1"/>
    <property type="match status" value="1"/>
</dbReference>
<dbReference type="CDD" id="cd06257">
    <property type="entry name" value="DnaJ"/>
    <property type="match status" value="1"/>
</dbReference>
<organism evidence="7 8">
    <name type="scientific">Methylobacillus methanolivorans</name>
    <dbReference type="NCBI Taxonomy" id="1848927"/>
    <lineage>
        <taxon>Bacteria</taxon>
        <taxon>Pseudomonadati</taxon>
        <taxon>Pseudomonadota</taxon>
        <taxon>Betaproteobacteria</taxon>
        <taxon>Nitrosomonadales</taxon>
        <taxon>Methylophilaceae</taxon>
        <taxon>Methylobacillus</taxon>
    </lineage>
</organism>
<reference evidence="7 8" key="1">
    <citation type="submission" date="2024-11" db="EMBL/GenBank/DDBJ databases">
        <authorList>
            <person name="Kaparullina E.N."/>
            <person name="Delegan Y.A."/>
            <person name="Doronina N.V."/>
        </authorList>
    </citation>
    <scope>NUCLEOTIDE SEQUENCE [LARGE SCALE GENOMIC DNA]</scope>
    <source>
        <strain evidence="7 8">7sh_L</strain>
    </source>
</reference>
<evidence type="ECO:0000256" key="1">
    <source>
        <dbReference type="ARBA" id="ARBA00010476"/>
    </source>
</evidence>
<evidence type="ECO:0000256" key="2">
    <source>
        <dbReference type="ARBA" id="ARBA00023186"/>
    </source>
</evidence>
<comment type="subunit">
    <text evidence="4">Interacts with HscA and stimulates its ATPase activity.</text>
</comment>
<dbReference type="InterPro" id="IPR036386">
    <property type="entry name" value="HscB_C_sf"/>
</dbReference>
<comment type="similarity">
    <text evidence="1 4">Belongs to the HscB family.</text>
</comment>
<dbReference type="Pfam" id="PF07743">
    <property type="entry name" value="HSCB_C"/>
    <property type="match status" value="1"/>
</dbReference>
<evidence type="ECO:0000313" key="8">
    <source>
        <dbReference type="Proteomes" id="UP001617669"/>
    </source>
</evidence>
<dbReference type="SUPFAM" id="SSF46565">
    <property type="entry name" value="Chaperone J-domain"/>
    <property type="match status" value="1"/>
</dbReference>
<dbReference type="EMBL" id="JBIWXY010000001">
    <property type="protein sequence ID" value="MFJ5445720.1"/>
    <property type="molecule type" value="Genomic_DNA"/>
</dbReference>
<accession>A0ABW8GK30</accession>
<dbReference type="InterPro" id="IPR009073">
    <property type="entry name" value="HscB_oligo_C"/>
</dbReference>
<evidence type="ECO:0000256" key="4">
    <source>
        <dbReference type="HAMAP-Rule" id="MF_00682"/>
    </source>
</evidence>
<evidence type="ECO:0000256" key="5">
    <source>
        <dbReference type="SAM" id="Coils"/>
    </source>
</evidence>
<name>A0ABW8GK30_9PROT</name>
<protein>
    <recommendedName>
        <fullName evidence="4">Co-chaperone protein HscB homolog</fullName>
    </recommendedName>
</protein>
<sequence>MSNLQQNYFALFGLPVQFSLDMTLLDQRYRKLQAEVHPDRFVAASPSERMQSMQWATHANEAYHTLKHPTSRARYLLQLQGIDTQEESNTAMPAHFLMLQMEWREAAEDAFDEGNITVLDRLLKDMRAEAKTLEDSLANHLDQQQAWQEASGTVRKLSFIDKIRSDIEHKISKLEDE</sequence>
<comment type="caution">
    <text evidence="7">The sequence shown here is derived from an EMBL/GenBank/DDBJ whole genome shotgun (WGS) entry which is preliminary data.</text>
</comment>